<comment type="catalytic activity">
    <reaction evidence="8">
        <text>tRNA(Arg) + L-arginine + ATP = L-arginyl-tRNA(Arg) + AMP + diphosphate</text>
        <dbReference type="Rhea" id="RHEA:20301"/>
        <dbReference type="Rhea" id="RHEA-COMP:9658"/>
        <dbReference type="Rhea" id="RHEA-COMP:9673"/>
        <dbReference type="ChEBI" id="CHEBI:30616"/>
        <dbReference type="ChEBI" id="CHEBI:32682"/>
        <dbReference type="ChEBI" id="CHEBI:33019"/>
        <dbReference type="ChEBI" id="CHEBI:78442"/>
        <dbReference type="ChEBI" id="CHEBI:78513"/>
        <dbReference type="ChEBI" id="CHEBI:456215"/>
        <dbReference type="EC" id="6.1.1.19"/>
    </reaction>
</comment>
<evidence type="ECO:0000256" key="7">
    <source>
        <dbReference type="ARBA" id="ARBA00023146"/>
    </source>
</evidence>
<protein>
    <recommendedName>
        <fullName evidence="2">arginine--tRNA ligase</fullName>
        <ecNumber evidence="2">6.1.1.19</ecNumber>
    </recommendedName>
</protein>
<dbReference type="EC" id="6.1.1.19" evidence="2"/>
<proteinExistence type="inferred from homology"/>
<reference evidence="12" key="1">
    <citation type="journal article" date="2021" name="Nat. Commun.">
        <title>Genetic determinants of endophytism in the Arabidopsis root mycobiome.</title>
        <authorList>
            <person name="Mesny F."/>
            <person name="Miyauchi S."/>
            <person name="Thiergart T."/>
            <person name="Pickel B."/>
            <person name="Atanasova L."/>
            <person name="Karlsson M."/>
            <person name="Huettel B."/>
            <person name="Barry K.W."/>
            <person name="Haridas S."/>
            <person name="Chen C."/>
            <person name="Bauer D."/>
            <person name="Andreopoulos W."/>
            <person name="Pangilinan J."/>
            <person name="LaButti K."/>
            <person name="Riley R."/>
            <person name="Lipzen A."/>
            <person name="Clum A."/>
            <person name="Drula E."/>
            <person name="Henrissat B."/>
            <person name="Kohler A."/>
            <person name="Grigoriev I.V."/>
            <person name="Martin F.M."/>
            <person name="Hacquard S."/>
        </authorList>
    </citation>
    <scope>NUCLEOTIDE SEQUENCE</scope>
    <source>
        <strain evidence="12">MPI-CAGE-CH-0230</strain>
    </source>
</reference>
<evidence type="ECO:0000256" key="2">
    <source>
        <dbReference type="ARBA" id="ARBA00012837"/>
    </source>
</evidence>
<comment type="similarity">
    <text evidence="1 9">Belongs to the class-I aminoacyl-tRNA synthetase family.</text>
</comment>
<dbReference type="EMBL" id="JAGTJQ010000006">
    <property type="protein sequence ID" value="KAH7029033.1"/>
    <property type="molecule type" value="Genomic_DNA"/>
</dbReference>
<dbReference type="PANTHER" id="PTHR11956">
    <property type="entry name" value="ARGINYL-TRNA SYNTHETASE"/>
    <property type="match status" value="1"/>
</dbReference>
<dbReference type="PANTHER" id="PTHR11956:SF11">
    <property type="entry name" value="ARGININE--TRNA LIGASE, MITOCHONDRIAL-RELATED"/>
    <property type="match status" value="1"/>
</dbReference>
<evidence type="ECO:0000256" key="3">
    <source>
        <dbReference type="ARBA" id="ARBA00022598"/>
    </source>
</evidence>
<keyword evidence="5 9" id="KW-0067">ATP-binding</keyword>
<organism evidence="12 13">
    <name type="scientific">Microdochium trichocladiopsis</name>
    <dbReference type="NCBI Taxonomy" id="1682393"/>
    <lineage>
        <taxon>Eukaryota</taxon>
        <taxon>Fungi</taxon>
        <taxon>Dikarya</taxon>
        <taxon>Ascomycota</taxon>
        <taxon>Pezizomycotina</taxon>
        <taxon>Sordariomycetes</taxon>
        <taxon>Xylariomycetidae</taxon>
        <taxon>Xylariales</taxon>
        <taxon>Microdochiaceae</taxon>
        <taxon>Microdochium</taxon>
    </lineage>
</organism>
<dbReference type="Pfam" id="PF05746">
    <property type="entry name" value="DALR_1"/>
    <property type="match status" value="1"/>
</dbReference>
<dbReference type="Gene3D" id="3.40.50.620">
    <property type="entry name" value="HUPs"/>
    <property type="match status" value="1"/>
</dbReference>
<dbReference type="AlphaFoldDB" id="A0A9P9BLX1"/>
<evidence type="ECO:0000256" key="8">
    <source>
        <dbReference type="ARBA" id="ARBA00049339"/>
    </source>
</evidence>
<keyword evidence="3 9" id="KW-0436">Ligase</keyword>
<keyword evidence="6 9" id="KW-0648">Protein biosynthesis</keyword>
<keyword evidence="13" id="KW-1185">Reference proteome</keyword>
<dbReference type="InterPro" id="IPR009080">
    <property type="entry name" value="tRNAsynth_Ia_anticodon-bd"/>
</dbReference>
<feature type="compositionally biased region" description="Acidic residues" evidence="10">
    <location>
        <begin position="604"/>
        <end position="630"/>
    </location>
</feature>
<gene>
    <name evidence="12" type="ORF">B0I36DRAFT_384628</name>
</gene>
<evidence type="ECO:0000313" key="13">
    <source>
        <dbReference type="Proteomes" id="UP000756346"/>
    </source>
</evidence>
<keyword evidence="4 9" id="KW-0547">Nucleotide-binding</keyword>
<dbReference type="Gene3D" id="1.10.730.10">
    <property type="entry name" value="Isoleucyl-tRNA Synthetase, Domain 1"/>
    <property type="match status" value="1"/>
</dbReference>
<dbReference type="OrthoDB" id="68056at2759"/>
<accession>A0A9P9BLX1</accession>
<dbReference type="GO" id="GO:0004814">
    <property type="term" value="F:arginine-tRNA ligase activity"/>
    <property type="evidence" value="ECO:0007669"/>
    <property type="project" value="UniProtKB-EC"/>
</dbReference>
<evidence type="ECO:0000256" key="1">
    <source>
        <dbReference type="ARBA" id="ARBA00005594"/>
    </source>
</evidence>
<feature type="domain" description="DALR anticodon binding" evidence="11">
    <location>
        <begin position="525"/>
        <end position="660"/>
    </location>
</feature>
<dbReference type="GO" id="GO:0032543">
    <property type="term" value="P:mitochondrial translation"/>
    <property type="evidence" value="ECO:0007669"/>
    <property type="project" value="TreeGrafter"/>
</dbReference>
<evidence type="ECO:0000259" key="11">
    <source>
        <dbReference type="SMART" id="SM00836"/>
    </source>
</evidence>
<keyword evidence="7 9" id="KW-0030">Aminoacyl-tRNA synthetase</keyword>
<dbReference type="GO" id="GO:0006420">
    <property type="term" value="P:arginyl-tRNA aminoacylation"/>
    <property type="evidence" value="ECO:0007669"/>
    <property type="project" value="InterPro"/>
</dbReference>
<comment type="caution">
    <text evidence="12">The sequence shown here is derived from an EMBL/GenBank/DDBJ whole genome shotgun (WGS) entry which is preliminary data.</text>
</comment>
<dbReference type="Gene3D" id="3.30.1360.70">
    <property type="entry name" value="Arginyl tRNA synthetase N-terminal domain"/>
    <property type="match status" value="1"/>
</dbReference>
<dbReference type="PRINTS" id="PR01038">
    <property type="entry name" value="TRNASYNTHARG"/>
</dbReference>
<feature type="region of interest" description="Disordered" evidence="10">
    <location>
        <begin position="604"/>
        <end position="633"/>
    </location>
</feature>
<dbReference type="SMART" id="SM00836">
    <property type="entry name" value="DALR_1"/>
    <property type="match status" value="1"/>
</dbReference>
<dbReference type="Proteomes" id="UP000756346">
    <property type="component" value="Unassembled WGS sequence"/>
</dbReference>
<dbReference type="InterPro" id="IPR001278">
    <property type="entry name" value="Arg-tRNA-ligase"/>
</dbReference>
<evidence type="ECO:0000256" key="4">
    <source>
        <dbReference type="ARBA" id="ARBA00022741"/>
    </source>
</evidence>
<name>A0A9P9BLX1_9PEZI</name>
<dbReference type="SUPFAM" id="SSF47323">
    <property type="entry name" value="Anticodon-binding domain of a subclass of class I aminoacyl-tRNA synthetases"/>
    <property type="match status" value="1"/>
</dbReference>
<dbReference type="SUPFAM" id="SSF52374">
    <property type="entry name" value="Nucleotidylyl transferase"/>
    <property type="match status" value="1"/>
</dbReference>
<dbReference type="GO" id="GO:0005524">
    <property type="term" value="F:ATP binding"/>
    <property type="evidence" value="ECO:0007669"/>
    <property type="project" value="UniProtKB-KW"/>
</dbReference>
<dbReference type="RefSeq" id="XP_046011321.1">
    <property type="nucleotide sequence ID" value="XM_046161018.1"/>
</dbReference>
<dbReference type="GO" id="GO:0005739">
    <property type="term" value="C:mitochondrion"/>
    <property type="evidence" value="ECO:0007669"/>
    <property type="project" value="TreeGrafter"/>
</dbReference>
<dbReference type="SUPFAM" id="SSF55190">
    <property type="entry name" value="Arginyl-tRNA synthetase (ArgRS), N-terminal 'additional' domain"/>
    <property type="match status" value="1"/>
</dbReference>
<evidence type="ECO:0000256" key="9">
    <source>
        <dbReference type="RuleBase" id="RU363038"/>
    </source>
</evidence>
<evidence type="ECO:0000256" key="10">
    <source>
        <dbReference type="SAM" id="MobiDB-lite"/>
    </source>
</evidence>
<evidence type="ECO:0000256" key="6">
    <source>
        <dbReference type="ARBA" id="ARBA00022917"/>
    </source>
</evidence>
<sequence length="663" mass="72837">MMAVDSLTSLEGLLMALGVSSTIPAFPDSDVLYKPSDIHRAYLAETASKLLDVPAALAYESVQVRPAANAKDNSDLDLVLPKLKLKSSKPKQIAHEVSNKFVSTPLFQRPVADGVHLRFFFSHQTLPQLVLHHISSQWAEYGSNVACAKRDLGSSAGAAAPKVVVDFSRPKLASKFTLANLRSTVVGSQIANLHQSMGWDVVKLNYLGDWGKDLGLLAVGWGRFGSEEVFQTDPMGHVLEVYEKINELFKPEKEASRLAREETKDAPVIPEIETQGLFAERDASFKRMEDGDPDEVALWKRIRDVSIENYAQAYARLNTTFDEFSGESQVSPESIKEVESILKEKGYYEEADGSWTIDFAKHGQKGLGVAFARDRSGSTSYLLRDIAAVLDRAKKHSFDRMVYVVDQSQDAHFQKVFQALRFMGRDDLADKLEHINLGKVVDKSPQPDKVQLLGDIVDQAASAVREELGTEQGHLDGVIDNTDATVAVLGVTGLITQDALNKRSNSYAFSYKDLASFDQGAGFGLQVAYAKLHAKVGAAGAQDATLDKVDYTFLQEESCMEVLRLLMQYPEITAAAYKAHEPSLVMTYLLRLTEELEEFLYDETGDDEDEGGGEAVEDGGPEAAEPNEPDPPEKTFAEAVLFKHVLRVLANGLRLLGISPVVG</sequence>
<evidence type="ECO:0000313" key="12">
    <source>
        <dbReference type="EMBL" id="KAH7029033.1"/>
    </source>
</evidence>
<dbReference type="InterPro" id="IPR035684">
    <property type="entry name" value="ArgRS_core"/>
</dbReference>
<evidence type="ECO:0000256" key="5">
    <source>
        <dbReference type="ARBA" id="ARBA00022840"/>
    </source>
</evidence>
<dbReference type="InterPro" id="IPR036695">
    <property type="entry name" value="Arg-tRNA-synth_N_sf"/>
</dbReference>
<dbReference type="GeneID" id="70190564"/>
<dbReference type="InterPro" id="IPR014729">
    <property type="entry name" value="Rossmann-like_a/b/a_fold"/>
</dbReference>
<dbReference type="InterPro" id="IPR008909">
    <property type="entry name" value="DALR_anticod-bd"/>
</dbReference>
<dbReference type="Pfam" id="PF00750">
    <property type="entry name" value="tRNA-synt_1d"/>
    <property type="match status" value="1"/>
</dbReference>